<accession>S7XU72</accession>
<dbReference type="EMBL" id="ATCN01000245">
    <property type="protein sequence ID" value="EPR79468.1"/>
    <property type="molecule type" value="Genomic_DNA"/>
</dbReference>
<evidence type="ECO:0000313" key="5">
    <source>
        <dbReference type="Proteomes" id="UP000014978"/>
    </source>
</evidence>
<feature type="repeat" description="RCC1" evidence="2">
    <location>
        <begin position="53"/>
        <end position="100"/>
    </location>
</feature>
<proteinExistence type="predicted"/>
<dbReference type="OrthoDB" id="61110at2759"/>
<evidence type="ECO:0000256" key="1">
    <source>
        <dbReference type="ARBA" id="ARBA00022737"/>
    </source>
</evidence>
<dbReference type="Gene3D" id="2.130.10.30">
    <property type="entry name" value="Regulator of chromosome condensation 1/beta-lactamase-inhibitor protein II"/>
    <property type="match status" value="1"/>
</dbReference>
<feature type="repeat" description="RCC1" evidence="2">
    <location>
        <begin position="307"/>
        <end position="357"/>
    </location>
</feature>
<dbReference type="InterPro" id="IPR009091">
    <property type="entry name" value="RCC1/BLIP-II"/>
</dbReference>
<dbReference type="HOGENOM" id="CLU_005210_6_2_1"/>
<dbReference type="AlphaFoldDB" id="S7XU72"/>
<feature type="repeat" description="RCC1" evidence="2">
    <location>
        <begin position="101"/>
        <end position="152"/>
    </location>
</feature>
<dbReference type="PRINTS" id="PR00633">
    <property type="entry name" value="RCCNDNSATION"/>
</dbReference>
<dbReference type="Proteomes" id="UP000014978">
    <property type="component" value="Unassembled WGS sequence"/>
</dbReference>
<dbReference type="OMA" id="IFVWGTG"/>
<evidence type="ECO:0000256" key="2">
    <source>
        <dbReference type="PROSITE-ProRule" id="PRU00235"/>
    </source>
</evidence>
<dbReference type="InParanoid" id="S7XU72"/>
<dbReference type="InterPro" id="IPR058923">
    <property type="entry name" value="RCC1-like_dom"/>
</dbReference>
<sequence length="358" mass="38857">MGLYVFGSNSVSQLGLGEDVLVVDNPMVHPFFNGKHIICVAAGGLHSLVYTSDGLFSFGCNDEFALGRDGDESVPGKVEIVGNIVKMCCGNSYSAVLTDKGEVYAWGTFRGPGGVLGFDGVTKFQKVPKKLKVKGIVDLKGGQNHILMMDRKNNVYSYGSGQYGELGYKILRRFKKQGLNVKTAAHSRGKVKAIKDIGCGAFQSFLINRKDEVYGWGKNITGELGTGDKITSHLKRKIDIADVKEINGGEGHTLFLTNKGDLYAAGTNLFGQLGIEQKESEIPAKIDLKNVSEISTFSFSNICRVGNSLYSWGANHYGELGYKPSGNQIVPKKIEFDFGKIKTIASGHDFTLVVTENK</sequence>
<feature type="repeat" description="RCC1" evidence="2">
    <location>
        <begin position="1"/>
        <end position="53"/>
    </location>
</feature>
<reference evidence="5" key="1">
    <citation type="journal article" date="2013" name="PLoS Genet.">
        <title>The genome of Spraguea lophii and the basis of host-microsporidian interactions.</title>
        <authorList>
            <person name="Campbell S.E."/>
            <person name="Williams T.A."/>
            <person name="Yousuf A."/>
            <person name="Soanes D.M."/>
            <person name="Paszkiewicz K.H."/>
            <person name="Williams B.A.P."/>
        </authorList>
    </citation>
    <scope>NUCLEOTIDE SEQUENCE [LARGE SCALE GENOMIC DNA]</scope>
    <source>
        <strain evidence="5">42_110</strain>
    </source>
</reference>
<dbReference type="InterPro" id="IPR000408">
    <property type="entry name" value="Reg_chr_condens"/>
</dbReference>
<protein>
    <submittedName>
        <fullName evidence="4">Regulator of chromosome condensation</fullName>
    </submittedName>
</protein>
<evidence type="ECO:0000313" key="4">
    <source>
        <dbReference type="EMBL" id="EPR79468.1"/>
    </source>
</evidence>
<evidence type="ECO:0000259" key="3">
    <source>
        <dbReference type="Pfam" id="PF25390"/>
    </source>
</evidence>
<dbReference type="STRING" id="1358809.S7XU72"/>
<keyword evidence="5" id="KW-1185">Reference proteome</keyword>
<dbReference type="InterPro" id="IPR051625">
    <property type="entry name" value="Signaling_Regulatory_Domain"/>
</dbReference>
<dbReference type="VEuPathDB" id="MicrosporidiaDB:SLOPH_1544"/>
<dbReference type="Pfam" id="PF25390">
    <property type="entry name" value="WD40_RLD"/>
    <property type="match status" value="1"/>
</dbReference>
<feature type="repeat" description="RCC1" evidence="2">
    <location>
        <begin position="153"/>
        <end position="210"/>
    </location>
</feature>
<name>S7XU72_SPRLO</name>
<keyword evidence="1" id="KW-0677">Repeat</keyword>
<feature type="domain" description="RCC1-like" evidence="3">
    <location>
        <begin position="3"/>
        <end position="353"/>
    </location>
</feature>
<comment type="caution">
    <text evidence="4">The sequence shown here is derived from an EMBL/GenBank/DDBJ whole genome shotgun (WGS) entry which is preliminary data.</text>
</comment>
<dbReference type="SUPFAM" id="SSF50985">
    <property type="entry name" value="RCC1/BLIP-II"/>
    <property type="match status" value="1"/>
</dbReference>
<dbReference type="PROSITE" id="PS50012">
    <property type="entry name" value="RCC1_3"/>
    <property type="match status" value="6"/>
</dbReference>
<feature type="repeat" description="RCC1" evidence="2">
    <location>
        <begin position="211"/>
        <end position="259"/>
    </location>
</feature>
<organism evidence="4 5">
    <name type="scientific">Spraguea lophii (strain 42_110)</name>
    <name type="common">Microsporidian parasite</name>
    <dbReference type="NCBI Taxonomy" id="1358809"/>
    <lineage>
        <taxon>Eukaryota</taxon>
        <taxon>Fungi</taxon>
        <taxon>Fungi incertae sedis</taxon>
        <taxon>Microsporidia</taxon>
        <taxon>Spragueidae</taxon>
        <taxon>Spraguea</taxon>
    </lineage>
</organism>
<dbReference type="FunCoup" id="S7XU72">
    <property type="interactions" value="7"/>
</dbReference>
<gene>
    <name evidence="4" type="ORF">SLOPH_1544</name>
</gene>
<dbReference type="PANTHER" id="PTHR22872">
    <property type="entry name" value="BTK-BINDING PROTEIN-RELATED"/>
    <property type="match status" value="1"/>
</dbReference>